<dbReference type="InterPro" id="IPR040198">
    <property type="entry name" value="Fido_containing"/>
</dbReference>
<dbReference type="Pfam" id="PF02661">
    <property type="entry name" value="Fic"/>
    <property type="match status" value="1"/>
</dbReference>
<organism evidence="2 3">
    <name type="scientific">Yanghanlia caeni</name>
    <dbReference type="NCBI Taxonomy" id="3064283"/>
    <lineage>
        <taxon>Bacteria</taxon>
        <taxon>Pseudomonadati</taxon>
        <taxon>Pseudomonadota</taxon>
        <taxon>Betaproteobacteria</taxon>
        <taxon>Burkholderiales</taxon>
        <taxon>Alcaligenaceae</taxon>
        <taxon>Yanghanlia</taxon>
    </lineage>
</organism>
<dbReference type="RefSeq" id="WP_347286184.1">
    <property type="nucleotide sequence ID" value="NZ_JAUZQE010000001.1"/>
</dbReference>
<dbReference type="SUPFAM" id="SSF140931">
    <property type="entry name" value="Fic-like"/>
    <property type="match status" value="1"/>
</dbReference>
<reference evidence="2 3" key="1">
    <citation type="submission" date="2023-08" db="EMBL/GenBank/DDBJ databases">
        <title>Alcaligenaceae gen. nov., a novel taxon isolated from the sludge of Yixing Pesticide Factory.</title>
        <authorList>
            <person name="Ruan L."/>
        </authorList>
    </citation>
    <scope>NUCLEOTIDE SEQUENCE [LARGE SCALE GENOMIC DNA]</scope>
    <source>
        <strain evidence="2 3">LG-2</strain>
    </source>
</reference>
<dbReference type="EMBL" id="JAUZQE010000001">
    <property type="protein sequence ID" value="MDR4124506.1"/>
    <property type="molecule type" value="Genomic_DNA"/>
</dbReference>
<evidence type="ECO:0000259" key="1">
    <source>
        <dbReference type="PROSITE" id="PS51459"/>
    </source>
</evidence>
<keyword evidence="3" id="KW-1185">Reference proteome</keyword>
<dbReference type="PROSITE" id="PS51459">
    <property type="entry name" value="FIDO"/>
    <property type="match status" value="1"/>
</dbReference>
<gene>
    <name evidence="2" type="ORF">Q8947_00705</name>
</gene>
<comment type="caution">
    <text evidence="2">The sequence shown here is derived from an EMBL/GenBank/DDBJ whole genome shotgun (WGS) entry which is preliminary data.</text>
</comment>
<dbReference type="Gene3D" id="1.10.3290.10">
    <property type="entry name" value="Fido-like domain"/>
    <property type="match status" value="1"/>
</dbReference>
<protein>
    <submittedName>
        <fullName evidence="2">Fic family protein</fullName>
    </submittedName>
</protein>
<name>A0ABU1D292_9BURK</name>
<dbReference type="Proteomes" id="UP001232156">
    <property type="component" value="Unassembled WGS sequence"/>
</dbReference>
<evidence type="ECO:0000313" key="3">
    <source>
        <dbReference type="Proteomes" id="UP001232156"/>
    </source>
</evidence>
<dbReference type="InterPro" id="IPR036597">
    <property type="entry name" value="Fido-like_dom_sf"/>
</dbReference>
<dbReference type="PANTHER" id="PTHR13504">
    <property type="entry name" value="FIDO DOMAIN-CONTAINING PROTEIN DDB_G0283145"/>
    <property type="match status" value="1"/>
</dbReference>
<sequence>MSRYHIAGSQGALQAGSNDQVLKNKLGLTRAVDIDEAQLVLLQKLYESVLRDHLPPGRISVLHLRRWHKRWLDNVYDWAGQYRSVNMSKDGFPFAPASQLSRLMQEFDTQCLARYTPCSGMTRDELIEAIATVHVEFILMHPFREGNGRISRLLADVMAVQAGREPLDYSAWERNRGGYVAAIQRGLDRDYEPMKYWVGQALDAV</sequence>
<accession>A0ABU1D292</accession>
<feature type="domain" description="Fido" evidence="1">
    <location>
        <begin position="59"/>
        <end position="200"/>
    </location>
</feature>
<dbReference type="InterPro" id="IPR003812">
    <property type="entry name" value="Fido"/>
</dbReference>
<dbReference type="PANTHER" id="PTHR13504:SF38">
    <property type="entry name" value="FIDO DOMAIN-CONTAINING PROTEIN"/>
    <property type="match status" value="1"/>
</dbReference>
<proteinExistence type="predicted"/>
<evidence type="ECO:0000313" key="2">
    <source>
        <dbReference type="EMBL" id="MDR4124506.1"/>
    </source>
</evidence>